<keyword evidence="2" id="KW-1185">Reference proteome</keyword>
<name>A0ABS7JV16_9SPHN</name>
<dbReference type="EMBL" id="JAIGNU010000001">
    <property type="protein sequence ID" value="MBX7501497.1"/>
    <property type="molecule type" value="Genomic_DNA"/>
</dbReference>
<evidence type="ECO:0008006" key="3">
    <source>
        <dbReference type="Google" id="ProtNLM"/>
    </source>
</evidence>
<gene>
    <name evidence="1" type="ORF">K3181_08585</name>
</gene>
<protein>
    <recommendedName>
        <fullName evidence="3">DUF5679 domain-containing protein</fullName>
    </recommendedName>
</protein>
<reference evidence="1 2" key="1">
    <citation type="submission" date="2021-08" db="EMBL/GenBank/DDBJ databases">
        <title>Comparative Genomics Analysis of the Genus Qipengyuania Reveals Extensive Genetic Diversity and Metabolic Versatility, Including the Description of Fifteen Novel Species.</title>
        <authorList>
            <person name="Liu Y."/>
        </authorList>
    </citation>
    <scope>NUCLEOTIDE SEQUENCE [LARGE SCALE GENOMIC DNA]</scope>
    <source>
        <strain evidence="1 2">YG27</strain>
    </source>
</reference>
<dbReference type="RefSeq" id="WP_221602576.1">
    <property type="nucleotide sequence ID" value="NZ_CAXPSY010000007.1"/>
</dbReference>
<evidence type="ECO:0000313" key="1">
    <source>
        <dbReference type="EMBL" id="MBX7501497.1"/>
    </source>
</evidence>
<comment type="caution">
    <text evidence="1">The sequence shown here is derived from an EMBL/GenBank/DDBJ whole genome shotgun (WGS) entry which is preliminary data.</text>
</comment>
<accession>A0ABS7JV16</accession>
<dbReference type="Proteomes" id="UP000782554">
    <property type="component" value="Unassembled WGS sequence"/>
</dbReference>
<evidence type="ECO:0000313" key="2">
    <source>
        <dbReference type="Proteomes" id="UP000782554"/>
    </source>
</evidence>
<organism evidence="1 2">
    <name type="scientific">Qipengyuania mesophila</name>
    <dbReference type="NCBI Taxonomy" id="2867246"/>
    <lineage>
        <taxon>Bacteria</taxon>
        <taxon>Pseudomonadati</taxon>
        <taxon>Pseudomonadota</taxon>
        <taxon>Alphaproteobacteria</taxon>
        <taxon>Sphingomonadales</taxon>
        <taxon>Erythrobacteraceae</taxon>
        <taxon>Qipengyuania</taxon>
    </lineage>
</organism>
<sequence>MKLGHIACALGKHKVDRENVKRAGGQKFGRCRNCRTPMEEVEPHLWAAMRVKDAGLGRRAIH</sequence>
<proteinExistence type="predicted"/>